<organism evidence="2 3">
    <name type="scientific">Nocardia vinacea</name>
    <dbReference type="NCBI Taxonomy" id="96468"/>
    <lineage>
        <taxon>Bacteria</taxon>
        <taxon>Bacillati</taxon>
        <taxon>Actinomycetota</taxon>
        <taxon>Actinomycetes</taxon>
        <taxon>Mycobacteriales</taxon>
        <taxon>Nocardiaceae</taxon>
        <taxon>Nocardia</taxon>
    </lineage>
</organism>
<keyword evidence="1" id="KW-1133">Transmembrane helix</keyword>
<reference evidence="2" key="1">
    <citation type="submission" date="2022-10" db="EMBL/GenBank/DDBJ databases">
        <title>The complete genomes of actinobacterial strains from the NBC collection.</title>
        <authorList>
            <person name="Joergensen T.S."/>
            <person name="Alvarez Arevalo M."/>
            <person name="Sterndorff E.B."/>
            <person name="Faurdal D."/>
            <person name="Vuksanovic O."/>
            <person name="Mourched A.-S."/>
            <person name="Charusanti P."/>
            <person name="Shaw S."/>
            <person name="Blin K."/>
            <person name="Weber T."/>
        </authorList>
    </citation>
    <scope>NUCLEOTIDE SEQUENCE</scope>
    <source>
        <strain evidence="2">NBC_01482</strain>
    </source>
</reference>
<feature type="transmembrane region" description="Helical" evidence="1">
    <location>
        <begin position="76"/>
        <end position="94"/>
    </location>
</feature>
<gene>
    <name evidence="2" type="ORF">OG563_03245</name>
</gene>
<keyword evidence="1" id="KW-0472">Membrane</keyword>
<evidence type="ECO:0000256" key="1">
    <source>
        <dbReference type="SAM" id="Phobius"/>
    </source>
</evidence>
<dbReference type="Proteomes" id="UP001432062">
    <property type="component" value="Chromosome"/>
</dbReference>
<proteinExistence type="predicted"/>
<dbReference type="RefSeq" id="WP_327100209.1">
    <property type="nucleotide sequence ID" value="NZ_CP109149.1"/>
</dbReference>
<dbReference type="NCBIfam" id="NF038065">
    <property type="entry name" value="Pr6Pr"/>
    <property type="match status" value="1"/>
</dbReference>
<feature type="transmembrane region" description="Helical" evidence="1">
    <location>
        <begin position="48"/>
        <end position="64"/>
    </location>
</feature>
<protein>
    <submittedName>
        <fullName evidence="2">Pr6Pr family membrane protein</fullName>
    </submittedName>
</protein>
<evidence type="ECO:0000313" key="2">
    <source>
        <dbReference type="EMBL" id="WUV47275.1"/>
    </source>
</evidence>
<feature type="transmembrane region" description="Helical" evidence="1">
    <location>
        <begin position="169"/>
        <end position="196"/>
    </location>
</feature>
<name>A0ABZ1YYF5_9NOCA</name>
<sequence>MRAVAISPWWIRWLRVAFAVLGLVALIVGLLQNGSVQAGDLNLFTDQANLLGLLVLLVGALFDPRDRHWQLVRGAATLYLLIIGIVYAVLLSHIPVGDEQGWVDDVLQRIMPMVMIVDWVLAPVALGISGRLIACWLVYPLGYGAYTLIRGPIVDWYPYPFLDPRHQGYVSMAMGLVVLVIGFALLVVAVAALGALCGRRRGADEPGSDEVTWLSNRGG</sequence>
<keyword evidence="3" id="KW-1185">Reference proteome</keyword>
<dbReference type="InterPro" id="IPR049713">
    <property type="entry name" value="Pr6Pr-like"/>
</dbReference>
<feature type="transmembrane region" description="Helical" evidence="1">
    <location>
        <begin position="133"/>
        <end position="149"/>
    </location>
</feature>
<keyword evidence="1" id="KW-0812">Transmembrane</keyword>
<accession>A0ABZ1YYF5</accession>
<evidence type="ECO:0000313" key="3">
    <source>
        <dbReference type="Proteomes" id="UP001432062"/>
    </source>
</evidence>
<feature type="transmembrane region" description="Helical" evidence="1">
    <location>
        <begin position="106"/>
        <end position="126"/>
    </location>
</feature>
<dbReference type="EMBL" id="CP109441">
    <property type="protein sequence ID" value="WUV47275.1"/>
    <property type="molecule type" value="Genomic_DNA"/>
</dbReference>